<proteinExistence type="predicted"/>
<keyword evidence="4" id="KW-0067">ATP-binding</keyword>
<sequence length="823" mass="95298">MNTSQNKIVAVLGPTNTGKTYMAIEKMFEFNSGIFGLPLRLLAREVYDKCVLKVGQKKVALITGEEKILPNSAQYFICTVESMPKDKLVDFIAVDEIQMCADRERGHIFTDRLLNARGEVLTMFLGSQIMKNIISDLVSGVEFVKQERFSKLTFNGYKKISRLTSKSALIAFSIEEVYALAELVRRQKGGAAVIMGSLSPKTRNSQVALYHSGDVDYLVATDAIGMGMNMNIEQISFSSLKKFDGKKTRRLRTTEMSQIAGRAGRYKNNGNFGITGDCENLDPDEIEKIENHSLDDAKFIYWRNSNLNFKDENSLIDSLELKPNNKNLIKISDSIDENVLRHLIKDKKIKLLGNDLKLLWECCQIPDFQKKAYGQHIEVVTRVFNFLTSKKNKIPNEYMKKQLKDLDKYHGNIDMISNRILNVRTWSYVANKKNWVENSDYWIELSKNIEDNLSDKLHQELTKSFIDKRISVLSRGLKQDIKLNTTINEKDDVIMDEQLIGKLKGLKLNLEFTSGTLDTDIKSLKKAARQGIVEELIKRVKKIVTEREVTLNNNYKIFWKNNPIAKIKKGKNYLSPKIEIIADEALDLETKEDLLSFLSNWLNDYIFEHLHDLINLVKLKSNNQYLRALAFQLYENNGILKRTSVDEIVKLISKEDRKQFRKLGIKVGRYHIFLPKMLKPKAVSLRILLWKFHNDILKTNEIPKSGLNFLVDNEKKLNAKFLLLCGFEKFEHFYVRIDILEKLFLQIIENTKDGKFNITSNMMNLLGSSKENFYQLMRLMDYRKEKNKDDIFIYFGRKKSKKKIKFINKNNSPFKKLMSLNLK</sequence>
<organism evidence="7">
    <name type="scientific">marine metagenome</name>
    <dbReference type="NCBI Taxonomy" id="408172"/>
    <lineage>
        <taxon>unclassified sequences</taxon>
        <taxon>metagenomes</taxon>
        <taxon>ecological metagenomes</taxon>
    </lineage>
</organism>
<evidence type="ECO:0000256" key="3">
    <source>
        <dbReference type="ARBA" id="ARBA00022806"/>
    </source>
</evidence>
<evidence type="ECO:0000313" key="7">
    <source>
        <dbReference type="EMBL" id="SVA20408.1"/>
    </source>
</evidence>
<keyword evidence="2" id="KW-0378">Hydrolase</keyword>
<evidence type="ECO:0000256" key="4">
    <source>
        <dbReference type="ARBA" id="ARBA00022840"/>
    </source>
</evidence>
<dbReference type="Pfam" id="PF00271">
    <property type="entry name" value="Helicase_C"/>
    <property type="match status" value="1"/>
</dbReference>
<dbReference type="PANTHER" id="PTHR12131:SF1">
    <property type="entry name" value="ATP-DEPENDENT RNA HELICASE SUPV3L1, MITOCHONDRIAL-RELATED"/>
    <property type="match status" value="1"/>
</dbReference>
<dbReference type="InterPro" id="IPR050699">
    <property type="entry name" value="RNA-DNA_Helicase"/>
</dbReference>
<dbReference type="GO" id="GO:0004386">
    <property type="term" value="F:helicase activity"/>
    <property type="evidence" value="ECO:0007669"/>
    <property type="project" value="UniProtKB-KW"/>
</dbReference>
<dbReference type="GO" id="GO:0016787">
    <property type="term" value="F:hydrolase activity"/>
    <property type="evidence" value="ECO:0007669"/>
    <property type="project" value="UniProtKB-KW"/>
</dbReference>
<evidence type="ECO:0008006" key="8">
    <source>
        <dbReference type="Google" id="ProtNLM"/>
    </source>
</evidence>
<gene>
    <name evidence="7" type="ORF">METZ01_LOCUS73262</name>
</gene>
<dbReference type="AlphaFoldDB" id="A0A381TY68"/>
<dbReference type="InterPro" id="IPR001650">
    <property type="entry name" value="Helicase_C-like"/>
</dbReference>
<keyword evidence="3" id="KW-0347">Helicase</keyword>
<dbReference type="GO" id="GO:0005524">
    <property type="term" value="F:ATP binding"/>
    <property type="evidence" value="ECO:0007669"/>
    <property type="project" value="UniProtKB-KW"/>
</dbReference>
<evidence type="ECO:0000259" key="5">
    <source>
        <dbReference type="PROSITE" id="PS51192"/>
    </source>
</evidence>
<dbReference type="Gene3D" id="3.40.50.300">
    <property type="entry name" value="P-loop containing nucleotide triphosphate hydrolases"/>
    <property type="match status" value="2"/>
</dbReference>
<evidence type="ECO:0000256" key="2">
    <source>
        <dbReference type="ARBA" id="ARBA00022801"/>
    </source>
</evidence>
<dbReference type="SUPFAM" id="SSF52540">
    <property type="entry name" value="P-loop containing nucleoside triphosphate hydrolases"/>
    <property type="match status" value="2"/>
</dbReference>
<evidence type="ECO:0000256" key="1">
    <source>
        <dbReference type="ARBA" id="ARBA00022741"/>
    </source>
</evidence>
<dbReference type="PROSITE" id="PS51194">
    <property type="entry name" value="HELICASE_CTER"/>
    <property type="match status" value="1"/>
</dbReference>
<dbReference type="InterPro" id="IPR027417">
    <property type="entry name" value="P-loop_NTPase"/>
</dbReference>
<keyword evidence="1" id="KW-0547">Nucleotide-binding</keyword>
<dbReference type="Pfam" id="PF22527">
    <property type="entry name" value="DEXQc_Suv3"/>
    <property type="match status" value="1"/>
</dbReference>
<feature type="domain" description="Helicase C-terminal" evidence="6">
    <location>
        <begin position="155"/>
        <end position="307"/>
    </location>
</feature>
<dbReference type="EMBL" id="UINC01005297">
    <property type="protein sequence ID" value="SVA20408.1"/>
    <property type="molecule type" value="Genomic_DNA"/>
</dbReference>
<dbReference type="InterPro" id="IPR055206">
    <property type="entry name" value="DEXQc_SUV3"/>
</dbReference>
<dbReference type="InterPro" id="IPR014001">
    <property type="entry name" value="Helicase_ATP-bd"/>
</dbReference>
<accession>A0A381TY68</accession>
<feature type="domain" description="Helicase ATP-binding" evidence="5">
    <location>
        <begin position="1"/>
        <end position="147"/>
    </location>
</feature>
<reference evidence="7" key="1">
    <citation type="submission" date="2018-05" db="EMBL/GenBank/DDBJ databases">
        <authorList>
            <person name="Lanie J.A."/>
            <person name="Ng W.-L."/>
            <person name="Kazmierczak K.M."/>
            <person name="Andrzejewski T.M."/>
            <person name="Davidsen T.M."/>
            <person name="Wayne K.J."/>
            <person name="Tettelin H."/>
            <person name="Glass J.I."/>
            <person name="Rusch D."/>
            <person name="Podicherti R."/>
            <person name="Tsui H.-C.T."/>
            <person name="Winkler M.E."/>
        </authorList>
    </citation>
    <scope>NUCLEOTIDE SEQUENCE</scope>
</reference>
<dbReference type="SMART" id="SM00490">
    <property type="entry name" value="HELICc"/>
    <property type="match status" value="1"/>
</dbReference>
<dbReference type="PANTHER" id="PTHR12131">
    <property type="entry name" value="ATP-DEPENDENT RNA AND DNA HELICASE"/>
    <property type="match status" value="1"/>
</dbReference>
<name>A0A381TY68_9ZZZZ</name>
<evidence type="ECO:0000259" key="6">
    <source>
        <dbReference type="PROSITE" id="PS51194"/>
    </source>
</evidence>
<protein>
    <recommendedName>
        <fullName evidence="8">Helicase C-terminal domain-containing protein</fullName>
    </recommendedName>
</protein>
<dbReference type="PROSITE" id="PS51192">
    <property type="entry name" value="HELICASE_ATP_BIND_1"/>
    <property type="match status" value="1"/>
</dbReference>